<dbReference type="PANTHER" id="PTHR31212">
    <property type="entry name" value="ALPHA-KETOGLUTARATE-DEPENDENT DIOXYGENASE ALKB HOMOLOG 3"/>
    <property type="match status" value="1"/>
</dbReference>
<dbReference type="PANTHER" id="PTHR31212:SF4">
    <property type="entry name" value="ALPHA-KETOGLUTARATE-DEPENDENT DIOXYGENASE ALKB HOMOLOG 3"/>
    <property type="match status" value="1"/>
</dbReference>
<dbReference type="PROSITE" id="PS51471">
    <property type="entry name" value="FE2OG_OXY"/>
    <property type="match status" value="1"/>
</dbReference>
<evidence type="ECO:0000313" key="3">
    <source>
        <dbReference type="Proteomes" id="UP000320762"/>
    </source>
</evidence>
<sequence length="347" mass="39681">MSVLKQPKPASADSRKTTARLPPLMLYTPEKVAEHTPCTMHLNVLPQELACRLFYTMMGLSVDWKPNKWWLFDRVVESPHVTSFFARKDIGDASKLYEVAAMSWYNGRKRDPPATFPEPMEEACRIVEKVVNDELAKRKRYPLEWGGDAGWKANVAASNRYAGGKDGVGWHSDQLNNLGPYPTIASLSLGVRRNFGLREVIPSDEKKTRQPRTFYISLPHNSLTIMHASCQERFKHSIPQQSSIDIYKPAFPPESGEKIQEYNSRINITFRFYRPDFACDRNPVCKCGLPMILRPDMKNRVDDKVNKYWWTCYAGAQNDGKGCDLWQVMDMEKEGRGPLVGDLSRAK</sequence>
<dbReference type="SUPFAM" id="SSF51197">
    <property type="entry name" value="Clavaminate synthase-like"/>
    <property type="match status" value="1"/>
</dbReference>
<dbReference type="EMBL" id="VDMD01000012">
    <property type="protein sequence ID" value="TRM62697.1"/>
    <property type="molecule type" value="Genomic_DNA"/>
</dbReference>
<dbReference type="InterPro" id="IPR027450">
    <property type="entry name" value="AlkB-like"/>
</dbReference>
<name>A0A550CD34_9AGAR</name>
<comment type="caution">
    <text evidence="2">The sequence shown here is derived from an EMBL/GenBank/DDBJ whole genome shotgun (WGS) entry which is preliminary data.</text>
</comment>
<accession>A0A550CD34</accession>
<dbReference type="GO" id="GO:0051213">
    <property type="term" value="F:dioxygenase activity"/>
    <property type="evidence" value="ECO:0007669"/>
    <property type="project" value="InterPro"/>
</dbReference>
<dbReference type="InterPro" id="IPR037151">
    <property type="entry name" value="AlkB-like_sf"/>
</dbReference>
<dbReference type="InterPro" id="IPR005123">
    <property type="entry name" value="Oxoglu/Fe-dep_dioxygenase_dom"/>
</dbReference>
<dbReference type="AlphaFoldDB" id="A0A550CD34"/>
<feature type="domain" description="Fe2OG dioxygenase" evidence="1">
    <location>
        <begin position="152"/>
        <end position="274"/>
    </location>
</feature>
<dbReference type="GO" id="GO:0006307">
    <property type="term" value="P:DNA alkylation repair"/>
    <property type="evidence" value="ECO:0007669"/>
    <property type="project" value="InterPro"/>
</dbReference>
<evidence type="ECO:0000313" key="2">
    <source>
        <dbReference type="EMBL" id="TRM62697.1"/>
    </source>
</evidence>
<gene>
    <name evidence="2" type="ORF">BD626DRAFT_403860</name>
</gene>
<protein>
    <recommendedName>
        <fullName evidence="1">Fe2OG dioxygenase domain-containing protein</fullName>
    </recommendedName>
</protein>
<evidence type="ECO:0000259" key="1">
    <source>
        <dbReference type="PROSITE" id="PS51471"/>
    </source>
</evidence>
<dbReference type="Gene3D" id="2.60.120.590">
    <property type="entry name" value="Alpha-ketoglutarate-dependent dioxygenase AlkB-like"/>
    <property type="match status" value="1"/>
</dbReference>
<proteinExistence type="predicted"/>
<organism evidence="2 3">
    <name type="scientific">Schizophyllum amplum</name>
    <dbReference type="NCBI Taxonomy" id="97359"/>
    <lineage>
        <taxon>Eukaryota</taxon>
        <taxon>Fungi</taxon>
        <taxon>Dikarya</taxon>
        <taxon>Basidiomycota</taxon>
        <taxon>Agaricomycotina</taxon>
        <taxon>Agaricomycetes</taxon>
        <taxon>Agaricomycetidae</taxon>
        <taxon>Agaricales</taxon>
        <taxon>Schizophyllaceae</taxon>
        <taxon>Schizophyllum</taxon>
    </lineage>
</organism>
<dbReference type="Proteomes" id="UP000320762">
    <property type="component" value="Unassembled WGS sequence"/>
</dbReference>
<keyword evidence="3" id="KW-1185">Reference proteome</keyword>
<dbReference type="STRING" id="97359.A0A550CD34"/>
<dbReference type="InterPro" id="IPR032854">
    <property type="entry name" value="ALKBH3"/>
</dbReference>
<dbReference type="Pfam" id="PF13532">
    <property type="entry name" value="2OG-FeII_Oxy_2"/>
    <property type="match status" value="1"/>
</dbReference>
<reference evidence="2 3" key="1">
    <citation type="journal article" date="2019" name="New Phytol.">
        <title>Comparative genomics reveals unique wood-decay strategies and fruiting body development in the Schizophyllaceae.</title>
        <authorList>
            <person name="Almasi E."/>
            <person name="Sahu N."/>
            <person name="Krizsan K."/>
            <person name="Balint B."/>
            <person name="Kovacs G.M."/>
            <person name="Kiss B."/>
            <person name="Cseklye J."/>
            <person name="Drula E."/>
            <person name="Henrissat B."/>
            <person name="Nagy I."/>
            <person name="Chovatia M."/>
            <person name="Adam C."/>
            <person name="LaButti K."/>
            <person name="Lipzen A."/>
            <person name="Riley R."/>
            <person name="Grigoriev I.V."/>
            <person name="Nagy L.G."/>
        </authorList>
    </citation>
    <scope>NUCLEOTIDE SEQUENCE [LARGE SCALE GENOMIC DNA]</scope>
    <source>
        <strain evidence="2 3">NL-1724</strain>
    </source>
</reference>
<dbReference type="OrthoDB" id="545910at2759"/>